<evidence type="ECO:0000313" key="4">
    <source>
        <dbReference type="Proteomes" id="UP001366503"/>
    </source>
</evidence>
<name>A0ABU8KKB1_9HYPH</name>
<dbReference type="PANTHER" id="PTHR43796:SF2">
    <property type="entry name" value="CARBOXYNORSPERMIDINE SYNTHASE"/>
    <property type="match status" value="1"/>
</dbReference>
<dbReference type="Gene3D" id="3.40.50.720">
    <property type="entry name" value="NAD(P)-binding Rossmann-like Domain"/>
    <property type="match status" value="1"/>
</dbReference>
<evidence type="ECO:0000259" key="2">
    <source>
        <dbReference type="Pfam" id="PF13761"/>
    </source>
</evidence>
<feature type="domain" description="Saccharopine dehydrogenase NADP binding" evidence="1">
    <location>
        <begin position="4"/>
        <end position="131"/>
    </location>
</feature>
<dbReference type="Pfam" id="PF13761">
    <property type="entry name" value="DUF4166"/>
    <property type="match status" value="1"/>
</dbReference>
<accession>A0ABU8KKB1</accession>
<dbReference type="RefSeq" id="WP_337095453.1">
    <property type="nucleotide sequence ID" value="NZ_JAPYKO010000020.1"/>
</dbReference>
<evidence type="ECO:0000259" key="1">
    <source>
        <dbReference type="Pfam" id="PF03435"/>
    </source>
</evidence>
<evidence type="ECO:0000313" key="3">
    <source>
        <dbReference type="EMBL" id="MEI9405244.1"/>
    </source>
</evidence>
<dbReference type="Pfam" id="PF03435">
    <property type="entry name" value="Sacchrp_dh_NADP"/>
    <property type="match status" value="1"/>
</dbReference>
<dbReference type="SUPFAM" id="SSF51735">
    <property type="entry name" value="NAD(P)-binding Rossmann-fold domains"/>
    <property type="match status" value="1"/>
</dbReference>
<comment type="caution">
    <text evidence="3">The sequence shown here is derived from an EMBL/GenBank/DDBJ whole genome shotgun (WGS) entry which is preliminary data.</text>
</comment>
<sequence>MKLLIVGGYGTFGGRIVQLLENEPGLELIIAGRSLARAEAYCKGRGATKARLVPATFDRDGDLGAQLAGVLPDIVADASGPFQAYGEGRYRLVDACIEVRIHYLDLADGSDFVAGVSAFDAAAKAAGVMVLSGVSSFPVLTAAVVRRLSAGMARVDTIRGGIAPSPFAGVGENVIRAIASYAGRPVRLRRDGSPTEGYPLTEQTRYTIAPPGRMPLRNTLFSLVDVPDLRALQALWPEAKTIWMGAGPVPEVLHRALIGLAWLVRAGLVRSLSPLAPLMHWATNRLSWGEHRGGMFVEVEGTDAEGGPARRSWQLLAEGDNGPLIPAMAVAAIIRKALDGRMPGPGARAAVRDVELEDYETLFAGKTIHTGFRDDTSKGKDLYPDLLGDAWKSLPAEIRAMHEGTAIAEGRASVERGGGVLSRLAARMADFPPGAADVPVKVRFVTDGQRETWIRKFGAHRFSSRQFAGRRRSERLLCERFGPLAFAMALVASENRLSLVLRRWSFLGLPLPMWLCPRSKAYETVEDGRFRFHVEISHPAAGLIVRYRGWLEPARRPAAAEMAEAVSAG</sequence>
<dbReference type="InterPro" id="IPR036291">
    <property type="entry name" value="NAD(P)-bd_dom_sf"/>
</dbReference>
<dbReference type="InterPro" id="IPR005097">
    <property type="entry name" value="Sacchrp_dh_NADP-bd"/>
</dbReference>
<organism evidence="3 4">
    <name type="scientific">Mesorhizobium argentiipisi</name>
    <dbReference type="NCBI Taxonomy" id="3015175"/>
    <lineage>
        <taxon>Bacteria</taxon>
        <taxon>Pseudomonadati</taxon>
        <taxon>Pseudomonadota</taxon>
        <taxon>Alphaproteobacteria</taxon>
        <taxon>Hyphomicrobiales</taxon>
        <taxon>Phyllobacteriaceae</taxon>
        <taxon>Mesorhizobium</taxon>
    </lineage>
</organism>
<proteinExistence type="predicted"/>
<dbReference type="EMBL" id="JAPYKO010000020">
    <property type="protein sequence ID" value="MEI9405244.1"/>
    <property type="molecule type" value="Genomic_DNA"/>
</dbReference>
<dbReference type="InterPro" id="IPR025311">
    <property type="entry name" value="DUF4166"/>
</dbReference>
<dbReference type="Proteomes" id="UP001366503">
    <property type="component" value="Unassembled WGS sequence"/>
</dbReference>
<feature type="domain" description="DUF4166" evidence="2">
    <location>
        <begin position="394"/>
        <end position="551"/>
    </location>
</feature>
<gene>
    <name evidence="3" type="ORF">O7A05_24220</name>
</gene>
<protein>
    <submittedName>
        <fullName evidence="3">DUF4166 domain-containing protein</fullName>
    </submittedName>
</protein>
<keyword evidence="4" id="KW-1185">Reference proteome</keyword>
<reference evidence="3 4" key="1">
    <citation type="submission" date="2022-12" db="EMBL/GenBank/DDBJ databases">
        <authorList>
            <person name="Muema E."/>
        </authorList>
    </citation>
    <scope>NUCLEOTIDE SEQUENCE [LARGE SCALE GENOMIC DNA]</scope>
    <source>
        <strain evidence="4">1330</strain>
    </source>
</reference>
<dbReference type="PANTHER" id="PTHR43796">
    <property type="entry name" value="CARBOXYNORSPERMIDINE SYNTHASE"/>
    <property type="match status" value="1"/>
</dbReference>